<evidence type="ECO:0000259" key="2">
    <source>
        <dbReference type="Pfam" id="PF13477"/>
    </source>
</evidence>
<dbReference type="Pfam" id="PF13477">
    <property type="entry name" value="Glyco_trans_4_2"/>
    <property type="match status" value="1"/>
</dbReference>
<dbReference type="Pfam" id="PF00534">
    <property type="entry name" value="Glycos_transf_1"/>
    <property type="match status" value="1"/>
</dbReference>
<dbReference type="Proteomes" id="UP000235746">
    <property type="component" value="Unassembled WGS sequence"/>
</dbReference>
<dbReference type="PANTHER" id="PTHR12526">
    <property type="entry name" value="GLYCOSYLTRANSFERASE"/>
    <property type="match status" value="1"/>
</dbReference>
<evidence type="ECO:0000313" key="3">
    <source>
        <dbReference type="EMBL" id="PML53298.1"/>
    </source>
</evidence>
<gene>
    <name evidence="3" type="ORF">BCT74_12345</name>
</gene>
<protein>
    <recommendedName>
        <fullName evidence="5">Glycosyl transferase family 1</fullName>
    </recommendedName>
</protein>
<feature type="domain" description="Glycosyl transferase family 1" evidence="1">
    <location>
        <begin position="190"/>
        <end position="350"/>
    </location>
</feature>
<dbReference type="PANTHER" id="PTHR12526:SF638">
    <property type="entry name" value="SPORE COAT PROTEIN SA"/>
    <property type="match status" value="1"/>
</dbReference>
<accession>A0A2N7IAB8</accession>
<dbReference type="InterPro" id="IPR028098">
    <property type="entry name" value="Glyco_trans_4-like_N"/>
</dbReference>
<organism evidence="3 4">
    <name type="scientific">Vibrio lentus</name>
    <dbReference type="NCBI Taxonomy" id="136468"/>
    <lineage>
        <taxon>Bacteria</taxon>
        <taxon>Pseudomonadati</taxon>
        <taxon>Pseudomonadota</taxon>
        <taxon>Gammaproteobacteria</taxon>
        <taxon>Vibrionales</taxon>
        <taxon>Vibrionaceae</taxon>
        <taxon>Vibrio</taxon>
    </lineage>
</organism>
<dbReference type="AlphaFoldDB" id="A0A2N7IAB8"/>
<dbReference type="EMBL" id="MCYL01000045">
    <property type="protein sequence ID" value="PML53298.1"/>
    <property type="molecule type" value="Genomic_DNA"/>
</dbReference>
<dbReference type="CDD" id="cd03808">
    <property type="entry name" value="GT4_CapM-like"/>
    <property type="match status" value="1"/>
</dbReference>
<feature type="domain" description="Glycosyltransferase subfamily 4-like N-terminal" evidence="2">
    <location>
        <begin position="2"/>
        <end position="126"/>
    </location>
</feature>
<dbReference type="SUPFAM" id="SSF53756">
    <property type="entry name" value="UDP-Glycosyltransferase/glycogen phosphorylase"/>
    <property type="match status" value="1"/>
</dbReference>
<evidence type="ECO:0000313" key="4">
    <source>
        <dbReference type="Proteomes" id="UP000235746"/>
    </source>
</evidence>
<sequence>MKVMYLVNCSCFFDSHFLKLAEKSLEKGNSVYIVSGNDVKKDEFKKKGFNYISIPLSRGGTNIINEFKTIYEIYKAIKLINPDLLHMLTIKPIIYGGLVNKIFKFIRIEKTVASITGLGSASLSDSIKGKVLWKCIVSVYKFVLSLNSTSVIFENEDDRKLFLNNNITPLSRSFLVNGAGVDVLEFVPKDTNNKPLIVVLVARLLKDKGVQEYIDAGKILKENKCSVKLQLVGSIDKFNMSSMKQDDIEYANNCGYIEYLGQRSDIAEIYKNADIACLPSYREGLSKSLIEASSCGLAIITTDVPGCRQIVSNNNGILVPAKNVTSLVSAIQYMVDNPEDMLLMGKRSREMAVNKFGYKVIINSFFDIYNLPGYHDE</sequence>
<dbReference type="GO" id="GO:0016757">
    <property type="term" value="F:glycosyltransferase activity"/>
    <property type="evidence" value="ECO:0007669"/>
    <property type="project" value="InterPro"/>
</dbReference>
<reference evidence="4" key="1">
    <citation type="submission" date="2016-07" db="EMBL/GenBank/DDBJ databases">
        <title>Nontailed viruses are major unrecognized killers of bacteria in the ocean.</title>
        <authorList>
            <person name="Kauffman K."/>
            <person name="Hussain F."/>
            <person name="Yang J."/>
            <person name="Arevalo P."/>
            <person name="Brown J."/>
            <person name="Cutler M."/>
            <person name="Kelly L."/>
            <person name="Polz M.F."/>
        </authorList>
    </citation>
    <scope>NUCLEOTIDE SEQUENCE [LARGE SCALE GENOMIC DNA]</scope>
    <source>
        <strain evidence="4">10N.261.51.B8</strain>
    </source>
</reference>
<proteinExistence type="predicted"/>
<name>A0A2N7IAB8_9VIBR</name>
<evidence type="ECO:0008006" key="5">
    <source>
        <dbReference type="Google" id="ProtNLM"/>
    </source>
</evidence>
<dbReference type="GO" id="GO:1901135">
    <property type="term" value="P:carbohydrate derivative metabolic process"/>
    <property type="evidence" value="ECO:0007669"/>
    <property type="project" value="UniProtKB-ARBA"/>
</dbReference>
<dbReference type="Gene3D" id="3.40.50.2000">
    <property type="entry name" value="Glycogen Phosphorylase B"/>
    <property type="match status" value="2"/>
</dbReference>
<comment type="caution">
    <text evidence="3">The sequence shown here is derived from an EMBL/GenBank/DDBJ whole genome shotgun (WGS) entry which is preliminary data.</text>
</comment>
<evidence type="ECO:0000259" key="1">
    <source>
        <dbReference type="Pfam" id="PF00534"/>
    </source>
</evidence>
<dbReference type="RefSeq" id="WP_102558477.1">
    <property type="nucleotide sequence ID" value="NZ_MCYL01000045.1"/>
</dbReference>
<dbReference type="InterPro" id="IPR001296">
    <property type="entry name" value="Glyco_trans_1"/>
</dbReference>